<dbReference type="OrthoDB" id="1109828at2"/>
<dbReference type="Pfam" id="PF12771">
    <property type="entry name" value="SusD-like_2"/>
    <property type="match status" value="1"/>
</dbReference>
<dbReference type="InterPro" id="IPR024302">
    <property type="entry name" value="SusD-like"/>
</dbReference>
<proteinExistence type="predicted"/>
<accession>A0A1B1S676</accession>
<dbReference type="PROSITE" id="PS51257">
    <property type="entry name" value="PROKAR_LIPOPROTEIN"/>
    <property type="match status" value="1"/>
</dbReference>
<keyword evidence="2" id="KW-1185">Reference proteome</keyword>
<dbReference type="InterPro" id="IPR011990">
    <property type="entry name" value="TPR-like_helical_dom_sf"/>
</dbReference>
<evidence type="ECO:0000313" key="2">
    <source>
        <dbReference type="Proteomes" id="UP000186351"/>
    </source>
</evidence>
<dbReference type="Pfam" id="PF12741">
    <property type="entry name" value="SusD-like"/>
    <property type="match status" value="1"/>
</dbReference>
<protein>
    <recommendedName>
        <fullName evidence="3">SusD/RagB family nutrient-binding outer membrane lipoprotein</fullName>
    </recommendedName>
</protein>
<evidence type="ECO:0008006" key="3">
    <source>
        <dbReference type="Google" id="ProtNLM"/>
    </source>
</evidence>
<dbReference type="Proteomes" id="UP000186351">
    <property type="component" value="Chromosome"/>
</dbReference>
<accession>A0A1Z2XFM1</accession>
<sequence length="703" mass="79945">MKLKYIIPSVAIAAAGLGFSGCTDDFEEINTNPHKVYDVELNDVFAGTVQRTANNWAEMNYRRFLNFSRLTIVMFCCNPSQDTGDGYFRNYYVNVLRDLIKLEREYAANVDNEGRTIYPKNMAIVKAWKSYVYYVMASCWGPIPMSDAIVVGNEGKRYYKYDSEEQVYTQILNDLREAVDLLDHTQNASALDALQNDPIFGAGGIGAPDMDKWLRFANTLRLNVAMHCQNLNSDLSREHALEVLADGRLMASNDDNAVMQWGLDSDKSSSYYYRSFQKDHKAEQGGEAPIWPCLNEYGYIYFATFNDPRIGKYVRKMNERNPKAKPFLVTDTLTRAHSAYCKNSDTKMTINGQSVVVATKCANYTQHRSLPTAVKNTLRDSIIVRYTVDYAPYQEQCDIPNSWRYATVPGMTYTYHDVLGSARQDDYNHSVAQPYFVSEDAHWVILTYADACFLRAEAELIYNNNPGRAKTAYEEGIDASMAQWGITDYADFKAQDGVKWGTSKEGYHDRRLIYQAKIMGGDNGNDGLLEQIYKQRSFADYFNGLEIWNIERRTRTFDWPPTFTKDQSSGVLGASPDYNYWMERLIYPEAETTKNGAANAEGIAMLQSVSPFVRTERWGDNIFTSLGFAKKNPHVEDASLWGTPREITPKMEYYEHYYGDTYEKLLARAKEISGARLEAAALGAVAFEYQSTKAYGYNLTSGN</sequence>
<dbReference type="InterPro" id="IPR041662">
    <property type="entry name" value="SusD-like_2"/>
</dbReference>
<dbReference type="AlphaFoldDB" id="A0A1B1S676"/>
<dbReference type="Gene3D" id="1.25.40.390">
    <property type="match status" value="2"/>
</dbReference>
<dbReference type="STRING" id="1796646.A4V02_00075"/>
<evidence type="ECO:0000313" key="1">
    <source>
        <dbReference type="EMBL" id="ANU62301.1"/>
    </source>
</evidence>
<dbReference type="KEGG" id="pary:A4V02_00075"/>
<dbReference type="GeneID" id="65535232"/>
<dbReference type="SUPFAM" id="SSF48452">
    <property type="entry name" value="TPR-like"/>
    <property type="match status" value="1"/>
</dbReference>
<dbReference type="RefSeq" id="WP_068959702.1">
    <property type="nucleotide sequence ID" value="NZ_CAJTCT010000019.1"/>
</dbReference>
<dbReference type="EMBL" id="CP015402">
    <property type="protein sequence ID" value="ANU62301.1"/>
    <property type="molecule type" value="Genomic_DNA"/>
</dbReference>
<reference evidence="2" key="1">
    <citation type="submission" date="2016-04" db="EMBL/GenBank/DDBJ databases">
        <title>Complete Genome Sequences of Twelve Strains of a Stable Defined Moderately Diverse Mouse Microbiota 2 (sDMDMm2).</title>
        <authorList>
            <person name="Uchimura Y."/>
            <person name="Wyss M."/>
            <person name="Brugiroux S."/>
            <person name="Limenitakis J.P."/>
            <person name="Stecher B."/>
            <person name="McCoy K.D."/>
            <person name="Macpherson A.J."/>
        </authorList>
    </citation>
    <scope>NUCLEOTIDE SEQUENCE [LARGE SCALE GENOMIC DNA]</scope>
    <source>
        <strain evidence="2">YL27</strain>
    </source>
</reference>
<organism evidence="1 2">
    <name type="scientific">Muribaculum intestinale</name>
    <dbReference type="NCBI Taxonomy" id="1796646"/>
    <lineage>
        <taxon>Bacteria</taxon>
        <taxon>Pseudomonadati</taxon>
        <taxon>Bacteroidota</taxon>
        <taxon>Bacteroidia</taxon>
        <taxon>Bacteroidales</taxon>
        <taxon>Muribaculaceae</taxon>
        <taxon>Muribaculum</taxon>
    </lineage>
</organism>
<gene>
    <name evidence="1" type="ORF">A4V02_00075</name>
</gene>
<name>A0A1B1S676_9BACT</name>